<evidence type="ECO:0000256" key="9">
    <source>
        <dbReference type="ARBA" id="ARBA00048305"/>
    </source>
</evidence>
<keyword evidence="5" id="KW-0285">Flavoprotein</keyword>
<dbReference type="PANTHER" id="PTHR42716:SF2">
    <property type="entry name" value="L-ASPARTATE OXIDASE, CHLOROPLASTIC"/>
    <property type="match status" value="1"/>
</dbReference>
<comment type="pathway">
    <text evidence="2">Cofactor biosynthesis; NAD(+) biosynthesis; iminoaspartate from L-aspartate (oxidase route): step 1/1.</text>
</comment>
<evidence type="ECO:0000256" key="2">
    <source>
        <dbReference type="ARBA" id="ARBA00004950"/>
    </source>
</evidence>
<dbReference type="Gene3D" id="3.50.50.60">
    <property type="entry name" value="FAD/NAD(P)-binding domain"/>
    <property type="match status" value="1"/>
</dbReference>
<protein>
    <recommendedName>
        <fullName evidence="4">L-aspartate oxidase</fullName>
        <ecNumber evidence="4">1.4.3.16</ecNumber>
    </recommendedName>
</protein>
<dbReference type="EC" id="1.4.3.16" evidence="4"/>
<dbReference type="SUPFAM" id="SSF56425">
    <property type="entry name" value="Succinate dehydrogenase/fumarate reductase flavoprotein, catalytic domain"/>
    <property type="match status" value="1"/>
</dbReference>
<dbReference type="Proteomes" id="UP001628091">
    <property type="component" value="Unassembled WGS sequence"/>
</dbReference>
<evidence type="ECO:0000256" key="4">
    <source>
        <dbReference type="ARBA" id="ARBA00012173"/>
    </source>
</evidence>
<evidence type="ECO:0000259" key="11">
    <source>
        <dbReference type="Pfam" id="PF02910"/>
    </source>
</evidence>
<evidence type="ECO:0000313" key="12">
    <source>
        <dbReference type="EMBL" id="GAB1581477.1"/>
    </source>
</evidence>
<evidence type="ECO:0000256" key="7">
    <source>
        <dbReference type="ARBA" id="ARBA00022827"/>
    </source>
</evidence>
<dbReference type="InterPro" id="IPR027477">
    <property type="entry name" value="Succ_DH/fumarate_Rdtase_cat_sf"/>
</dbReference>
<dbReference type="InterPro" id="IPR005288">
    <property type="entry name" value="NadB"/>
</dbReference>
<comment type="catalytic activity">
    <reaction evidence="9">
        <text>L-aspartate + O2 = iminosuccinate + H2O2</text>
        <dbReference type="Rhea" id="RHEA:25876"/>
        <dbReference type="ChEBI" id="CHEBI:15379"/>
        <dbReference type="ChEBI" id="CHEBI:16240"/>
        <dbReference type="ChEBI" id="CHEBI:29991"/>
        <dbReference type="ChEBI" id="CHEBI:77875"/>
        <dbReference type="EC" id="1.4.3.16"/>
    </reaction>
    <physiologicalReaction direction="left-to-right" evidence="9">
        <dbReference type="Rhea" id="RHEA:25877"/>
    </physiologicalReaction>
</comment>
<evidence type="ECO:0000313" key="13">
    <source>
        <dbReference type="Proteomes" id="UP001628091"/>
    </source>
</evidence>
<evidence type="ECO:0000256" key="1">
    <source>
        <dbReference type="ARBA" id="ARBA00001974"/>
    </source>
</evidence>
<name>A0ABQ0GXU3_9HYPH</name>
<feature type="domain" description="Fumarate reductase/succinate dehydrogenase flavoprotein-like C-terminal" evidence="11">
    <location>
        <begin position="528"/>
        <end position="571"/>
    </location>
</feature>
<evidence type="ECO:0000256" key="3">
    <source>
        <dbReference type="ARBA" id="ARBA00008562"/>
    </source>
</evidence>
<dbReference type="InterPro" id="IPR003953">
    <property type="entry name" value="FAD-dep_OxRdtase_2_FAD-bd"/>
</dbReference>
<comment type="caution">
    <text evidence="12">The sequence shown here is derived from an EMBL/GenBank/DDBJ whole genome shotgun (WGS) entry which is preliminary data.</text>
</comment>
<keyword evidence="6" id="KW-0662">Pyridine nucleotide biosynthesis</keyword>
<dbReference type="NCBIfam" id="NF005701">
    <property type="entry name" value="PRK07512.1"/>
    <property type="match status" value="1"/>
</dbReference>
<proteinExistence type="inferred from homology"/>
<sequence length="586" mass="61523">MLIIWREASMPPSDIIIVGGGLAGLFCALKLAPHPVTVLAAAPIGRGASSAWAQAGIAAAVSPGDTVEQHVADTVAAGDGIVDEKIARLMASEAADRVHDLLSYGVPFDRDLDGRLQVSREAAHSQSRIVRVRGDMAGRAIMQALVDTVRCTPSIRVLEGFVAEEIAKQGGRVSGIFARGDTGEGVRRLHLPARAVVLASGGIGHLYEVTTNPPEARGGGVGMAARAGATMADMEFVQFHPTALNVGKDPAPLATEALRGHGATLINDRGERFMLAIDLAGEMAPRDVVARGIFAEVMAGRGAWLDCTGAIGESFPEEFPTVYGYAQEAGIDPVTEPIPVIPAAHYFMGGVLTDAAGRTSLEGLWACGEAASTGAHGANRLASNSLLEAVVFAARVAVDITVERLAGQRPPLSCRTSPPQGGRLADTVLAAHLSTSAINASVGEGAISPPAGEMPGRAEGGASRFFHQNGNHSDQAISDYDVEATPDAMALLRKTMSTHFGVIRDRAGMEEGLCIILDLERANHNAAFANTLTAAKLVAVSALRREESRGGHFRTDFPEARPEWQRRSTLTLAEADRLAHQYLEFA</sequence>
<reference evidence="12 13" key="1">
    <citation type="submission" date="2024-10" db="EMBL/GenBank/DDBJ databases">
        <title>Isolation, draft genome sequencing and identification of Phyllobacterium sp. NSA23, isolated from leaf soil.</title>
        <authorList>
            <person name="Akita H."/>
        </authorList>
    </citation>
    <scope>NUCLEOTIDE SEQUENCE [LARGE SCALE GENOMIC DNA]</scope>
    <source>
        <strain evidence="12 13">NSA23</strain>
    </source>
</reference>
<evidence type="ECO:0000259" key="10">
    <source>
        <dbReference type="Pfam" id="PF00890"/>
    </source>
</evidence>
<evidence type="ECO:0000256" key="8">
    <source>
        <dbReference type="ARBA" id="ARBA00023002"/>
    </source>
</evidence>
<keyword evidence="8" id="KW-0560">Oxidoreductase</keyword>
<feature type="domain" description="FAD-dependent oxidoreductase 2 FAD-binding" evidence="10">
    <location>
        <begin position="14"/>
        <end position="386"/>
    </location>
</feature>
<organism evidence="12 13">
    <name type="scientific">Phyllobacterium phragmitis</name>
    <dbReference type="NCBI Taxonomy" id="2670329"/>
    <lineage>
        <taxon>Bacteria</taxon>
        <taxon>Pseudomonadati</taxon>
        <taxon>Pseudomonadota</taxon>
        <taxon>Alphaproteobacteria</taxon>
        <taxon>Hyphomicrobiales</taxon>
        <taxon>Phyllobacteriaceae</taxon>
        <taxon>Phyllobacterium</taxon>
    </lineage>
</organism>
<dbReference type="Gene3D" id="3.90.700.10">
    <property type="entry name" value="Succinate dehydrogenase/fumarate reductase flavoprotein, catalytic domain"/>
    <property type="match status" value="1"/>
</dbReference>
<dbReference type="SUPFAM" id="SSF46977">
    <property type="entry name" value="Succinate dehydrogenase/fumarate reductase flavoprotein C-terminal domain"/>
    <property type="match status" value="1"/>
</dbReference>
<dbReference type="Gene3D" id="1.20.58.100">
    <property type="entry name" value="Fumarate reductase/succinate dehydrogenase flavoprotein-like, C-terminal domain"/>
    <property type="match status" value="1"/>
</dbReference>
<keyword evidence="13" id="KW-1185">Reference proteome</keyword>
<comment type="similarity">
    <text evidence="3">Belongs to the FAD-dependent oxidoreductase 2 family. NadB subfamily.</text>
</comment>
<comment type="cofactor">
    <cofactor evidence="1">
        <name>FAD</name>
        <dbReference type="ChEBI" id="CHEBI:57692"/>
    </cofactor>
</comment>
<accession>A0ABQ0GXU3</accession>
<gene>
    <name evidence="12" type="ORF">PPNSA23_14200</name>
</gene>
<dbReference type="PRINTS" id="PR00368">
    <property type="entry name" value="FADPNR"/>
</dbReference>
<evidence type="ECO:0000256" key="6">
    <source>
        <dbReference type="ARBA" id="ARBA00022642"/>
    </source>
</evidence>
<dbReference type="EMBL" id="BAAFZP010000001">
    <property type="protein sequence ID" value="GAB1581477.1"/>
    <property type="molecule type" value="Genomic_DNA"/>
</dbReference>
<dbReference type="Pfam" id="PF02910">
    <property type="entry name" value="Succ_DH_flav_C"/>
    <property type="match status" value="1"/>
</dbReference>
<dbReference type="PANTHER" id="PTHR42716">
    <property type="entry name" value="L-ASPARTATE OXIDASE"/>
    <property type="match status" value="1"/>
</dbReference>
<dbReference type="InterPro" id="IPR036188">
    <property type="entry name" value="FAD/NAD-bd_sf"/>
</dbReference>
<dbReference type="Pfam" id="PF00890">
    <property type="entry name" value="FAD_binding_2"/>
    <property type="match status" value="1"/>
</dbReference>
<dbReference type="SUPFAM" id="SSF51905">
    <property type="entry name" value="FAD/NAD(P)-binding domain"/>
    <property type="match status" value="1"/>
</dbReference>
<keyword evidence="7" id="KW-0274">FAD</keyword>
<dbReference type="PIRSF" id="PIRSF000171">
    <property type="entry name" value="SDHA_APRA_LASPO"/>
    <property type="match status" value="1"/>
</dbReference>
<dbReference type="InterPro" id="IPR037099">
    <property type="entry name" value="Fum_R/Succ_DH_flav-like_C_sf"/>
</dbReference>
<evidence type="ECO:0000256" key="5">
    <source>
        <dbReference type="ARBA" id="ARBA00022630"/>
    </source>
</evidence>
<dbReference type="InterPro" id="IPR015939">
    <property type="entry name" value="Fum_Rdtase/Succ_DH_flav-like_C"/>
</dbReference>